<dbReference type="GO" id="GO:0015074">
    <property type="term" value="P:DNA integration"/>
    <property type="evidence" value="ECO:0007669"/>
    <property type="project" value="InterPro"/>
</dbReference>
<dbReference type="InterPro" id="IPR013762">
    <property type="entry name" value="Integrase-like_cat_sf"/>
</dbReference>
<accession>A0A2I8VGZ5</accession>
<feature type="domain" description="Tyr recombinase" evidence="2">
    <location>
        <begin position="129"/>
        <end position="310"/>
    </location>
</feature>
<dbReference type="GO" id="GO:0006310">
    <property type="term" value="P:DNA recombination"/>
    <property type="evidence" value="ECO:0007669"/>
    <property type="project" value="UniProtKB-KW"/>
</dbReference>
<keyword evidence="1" id="KW-0233">DNA recombination</keyword>
<keyword evidence="4" id="KW-1185">Reference proteome</keyword>
<evidence type="ECO:0000313" key="4">
    <source>
        <dbReference type="Proteomes" id="UP000236584"/>
    </source>
</evidence>
<dbReference type="Gene3D" id="1.10.443.10">
    <property type="entry name" value="Intergrase catalytic core"/>
    <property type="match status" value="1"/>
</dbReference>
<dbReference type="EMBL" id="CP026309">
    <property type="protein sequence ID" value="AUV81206.1"/>
    <property type="molecule type" value="Genomic_DNA"/>
</dbReference>
<protein>
    <submittedName>
        <fullName evidence="3">Integrase</fullName>
    </submittedName>
</protein>
<dbReference type="GO" id="GO:0003677">
    <property type="term" value="F:DNA binding"/>
    <property type="evidence" value="ECO:0007669"/>
    <property type="project" value="InterPro"/>
</dbReference>
<gene>
    <name evidence="3" type="ORF">C2R22_05645</name>
</gene>
<dbReference type="OrthoDB" id="144892at2157"/>
<dbReference type="CDD" id="cd00397">
    <property type="entry name" value="DNA_BRE_C"/>
    <property type="match status" value="1"/>
</dbReference>
<name>A0A2I8VGZ5_9EURY</name>
<reference evidence="3 4" key="1">
    <citation type="submission" date="2018-01" db="EMBL/GenBank/DDBJ databases">
        <title>Complete genome sequence of Salinigranum rubrum GX10T, an extremely halophilic archaeon isolated from a marine solar saltern.</title>
        <authorList>
            <person name="Han S."/>
        </authorList>
    </citation>
    <scope>NUCLEOTIDE SEQUENCE [LARGE SCALE GENOMIC DNA]</scope>
    <source>
        <strain evidence="3 4">GX10</strain>
    </source>
</reference>
<evidence type="ECO:0000259" key="2">
    <source>
        <dbReference type="PROSITE" id="PS51898"/>
    </source>
</evidence>
<organism evidence="3 4">
    <name type="scientific">Salinigranum rubrum</name>
    <dbReference type="NCBI Taxonomy" id="755307"/>
    <lineage>
        <taxon>Archaea</taxon>
        <taxon>Methanobacteriati</taxon>
        <taxon>Methanobacteriota</taxon>
        <taxon>Stenosarchaea group</taxon>
        <taxon>Halobacteria</taxon>
        <taxon>Halobacteriales</taxon>
        <taxon>Haloferacaceae</taxon>
        <taxon>Salinigranum</taxon>
    </lineage>
</organism>
<sequence length="412" mass="47392">MDPTRSLEILRSERIPESDQLSESDRKVLLDFSDEMFLRKSDYSDHRHEKLLRHCTIIAEKVGGLADALEDRDATKEIVRWVNREYDNEETNRDYRVALRVFGKHVTDGQEPPESISWVSATTSSSYNPEPDPRDMLHWQEHVLPMIEETHNNRDAAMIAVAWDSGLRSGEFRELQIRDVTDHRHGLRLTVDGKQGQRTVTLIPSVPYLQRWLHDHPDRDDPSAPLWSKLHSVDSLSFNMFKKALEESAERAEVTRPVNLTNFRKSSASYLASQGMSQAHLEEHHGWKRGSQVAARYIAVFGDAAENELARIHGIEVAEEDKPDPVGPVECPRCGRDTPREKEFCVWCEQALEPAAVERLRTDERRVQRAILRIAQNDPTVLDEIEEREEVLAVLEDNPNLQSQVQRFIDSL</sequence>
<dbReference type="InterPro" id="IPR002104">
    <property type="entry name" value="Integrase_catalytic"/>
</dbReference>
<dbReference type="Pfam" id="PF00589">
    <property type="entry name" value="Phage_integrase"/>
    <property type="match status" value="1"/>
</dbReference>
<dbReference type="InterPro" id="IPR011010">
    <property type="entry name" value="DNA_brk_join_enz"/>
</dbReference>
<evidence type="ECO:0000256" key="1">
    <source>
        <dbReference type="ARBA" id="ARBA00023172"/>
    </source>
</evidence>
<evidence type="ECO:0000313" key="3">
    <source>
        <dbReference type="EMBL" id="AUV81206.1"/>
    </source>
</evidence>
<dbReference type="Proteomes" id="UP000236584">
    <property type="component" value="Chromosome"/>
</dbReference>
<dbReference type="AlphaFoldDB" id="A0A2I8VGZ5"/>
<proteinExistence type="predicted"/>
<dbReference type="KEGG" id="srub:C2R22_05645"/>
<dbReference type="PROSITE" id="PS51898">
    <property type="entry name" value="TYR_RECOMBINASE"/>
    <property type="match status" value="1"/>
</dbReference>
<dbReference type="SUPFAM" id="SSF56349">
    <property type="entry name" value="DNA breaking-rejoining enzymes"/>
    <property type="match status" value="1"/>
</dbReference>